<dbReference type="GO" id="GO:0005874">
    <property type="term" value="C:microtubule"/>
    <property type="evidence" value="ECO:0007669"/>
    <property type="project" value="UniProtKB-KW"/>
</dbReference>
<dbReference type="CDD" id="cd01370">
    <property type="entry name" value="KISc_KIP3_like"/>
    <property type="match status" value="1"/>
</dbReference>
<evidence type="ECO:0000313" key="17">
    <source>
        <dbReference type="Proteomes" id="UP000225706"/>
    </source>
</evidence>
<dbReference type="Gene3D" id="3.40.850.10">
    <property type="entry name" value="Kinesin motor domain"/>
    <property type="match status" value="1"/>
</dbReference>
<feature type="coiled-coil region" evidence="13">
    <location>
        <begin position="391"/>
        <end position="418"/>
    </location>
</feature>
<feature type="region of interest" description="Disordered" evidence="14">
    <location>
        <begin position="1"/>
        <end position="30"/>
    </location>
</feature>
<proteinExistence type="inferred from homology"/>
<evidence type="ECO:0000256" key="10">
    <source>
        <dbReference type="ARBA" id="ARBA00023242"/>
    </source>
</evidence>
<evidence type="ECO:0000256" key="11">
    <source>
        <dbReference type="PROSITE-ProRule" id="PRU00283"/>
    </source>
</evidence>
<dbReference type="InterPro" id="IPR036961">
    <property type="entry name" value="Kinesin_motor_dom_sf"/>
</dbReference>
<dbReference type="GO" id="GO:0003777">
    <property type="term" value="F:microtubule motor activity"/>
    <property type="evidence" value="ECO:0007669"/>
    <property type="project" value="InterPro"/>
</dbReference>
<dbReference type="SUPFAM" id="SSF52540">
    <property type="entry name" value="P-loop containing nucleoside triphosphate hydrolases"/>
    <property type="match status" value="1"/>
</dbReference>
<evidence type="ECO:0000256" key="8">
    <source>
        <dbReference type="ARBA" id="ARBA00023175"/>
    </source>
</evidence>
<dbReference type="InterPro" id="IPR027417">
    <property type="entry name" value="P-loop_NTPase"/>
</dbReference>
<comment type="caution">
    <text evidence="16">The sequence shown here is derived from an EMBL/GenBank/DDBJ whole genome shotgun (WGS) entry which is preliminary data.</text>
</comment>
<evidence type="ECO:0000313" key="16">
    <source>
        <dbReference type="EMBL" id="PFX31020.1"/>
    </source>
</evidence>
<dbReference type="InterPro" id="IPR027640">
    <property type="entry name" value="Kinesin-like_fam"/>
</dbReference>
<evidence type="ECO:0000256" key="7">
    <source>
        <dbReference type="ARBA" id="ARBA00023054"/>
    </source>
</evidence>
<keyword evidence="6 11" id="KW-0067">ATP-binding</keyword>
<organism evidence="16 17">
    <name type="scientific">Stylophora pistillata</name>
    <name type="common">Smooth cauliflower coral</name>
    <dbReference type="NCBI Taxonomy" id="50429"/>
    <lineage>
        <taxon>Eukaryota</taxon>
        <taxon>Metazoa</taxon>
        <taxon>Cnidaria</taxon>
        <taxon>Anthozoa</taxon>
        <taxon>Hexacorallia</taxon>
        <taxon>Scleractinia</taxon>
        <taxon>Astrocoeniina</taxon>
        <taxon>Pocilloporidae</taxon>
        <taxon>Stylophora</taxon>
    </lineage>
</organism>
<evidence type="ECO:0000256" key="4">
    <source>
        <dbReference type="ARBA" id="ARBA00022701"/>
    </source>
</evidence>
<dbReference type="PANTHER" id="PTHR47968:SF65">
    <property type="entry name" value="KINESIN MOTOR DOMAIN-CONTAINING PROTEIN"/>
    <property type="match status" value="1"/>
</dbReference>
<keyword evidence="5 11" id="KW-0547">Nucleotide-binding</keyword>
<feature type="region of interest" description="Disordered" evidence="14">
    <location>
        <begin position="786"/>
        <end position="833"/>
    </location>
</feature>
<accession>A0A2B4SQ65</accession>
<dbReference type="InterPro" id="IPR001752">
    <property type="entry name" value="Kinesin_motor_dom"/>
</dbReference>
<feature type="compositionally biased region" description="Polar residues" evidence="14">
    <location>
        <begin position="814"/>
        <end position="833"/>
    </location>
</feature>
<dbReference type="PRINTS" id="PR00380">
    <property type="entry name" value="KINESINHEAVY"/>
</dbReference>
<evidence type="ECO:0000256" key="13">
    <source>
        <dbReference type="SAM" id="Coils"/>
    </source>
</evidence>
<evidence type="ECO:0000256" key="12">
    <source>
        <dbReference type="RuleBase" id="RU000394"/>
    </source>
</evidence>
<keyword evidence="8 11" id="KW-0505">Motor protein</keyword>
<dbReference type="OrthoDB" id="3176171at2759"/>
<dbReference type="InterPro" id="IPR019821">
    <property type="entry name" value="Kinesin_motor_CS"/>
</dbReference>
<feature type="compositionally biased region" description="Polar residues" evidence="14">
    <location>
        <begin position="789"/>
        <end position="800"/>
    </location>
</feature>
<evidence type="ECO:0000256" key="9">
    <source>
        <dbReference type="ARBA" id="ARBA00023212"/>
    </source>
</evidence>
<dbReference type="AlphaFoldDB" id="A0A2B4SQ65"/>
<evidence type="ECO:0000259" key="15">
    <source>
        <dbReference type="PROSITE" id="PS50067"/>
    </source>
</evidence>
<sequence length="997" mass="112046">MVQNSDNCLRRKRPSTCRRSQINGGKEKNNNMKVVVRVRPANEMELFKQTSTAVRVMDERMLVFDPKDDSVDYLSGDRPRRQPRFLTRRARDLRFMFDRVFDYESSNREVFEHTTKTIVDGILGGYNCTVFAYGATGAGKTFTMLGDQSNPGVMFLTMMELYSRINACKDDKVSDVAVSYLEVYNETIRDLLMPGKPLAVREDPQRGVCVSGLTLHKPTSAEELLGMLEFGNNNRTQHPTDANAQSSRSHAVFQVFVRQKDRTAGLQANFTMGKMSLIDLAGSERAIVTSNRGERFREGANINKSLLALGNCINALADKENKSGHIPYRDSKLTRLLKDSLGGNCRTVMIAAVSPSGLSYEDTYNTLKYADRAMNITCKVVKNEVSVEMHVSRYAKIVEELRLEISELKKKLFSNESRPVVPSKAADSTVQTEEIQRLCSSLKSVMKERMAVRRNIIDVEAAERDLQMKLYRKERSLKRLQFVCVEGQKLNEALSKAETCQSATKSKQKYLIFKKSDFEEQIAKNTKWLDRIKSEMTHLDSDVGAKTQLEQCQSVAQSQLDNMELKRSCQLYKKHIHALEKDAQSTERLVEKLLGMVQKQFLILKGVGLTTQELTDEYNNIIETVEKGREVTWADQSTLNDGNSFDKTSFNISFQLPTTGTPLSRTPIRKRQFNTPVSNIVDMTPCRSTYKHEKIIRTTSQPTLENSDTGTNTCISLTREYEITQSLRNVIHSLEGECERQKTATPGVTGSIPKDQKLATPLRVPSAVPFLPLNSNNFLMSPAMFHNKNGANKQSTSASRRATPHPKVGWTESPVETKSPSPTYNTAQNNLGNISPVRVSTDLNLSGIQALDVTPADKNPQKDARQITPPLRNCATTPLKELSVNTANNLKDQLPSVLSQSNLLKQEKSNCSKEVKNMLPKRVFSATKENVQALRGPSRSSSALQLDKLHSKKVKKHFNGLRRAMSSTTIGAARNFAPRTSPKRGNSRSFTDRPRWQ</sequence>
<dbReference type="PROSITE" id="PS00411">
    <property type="entry name" value="KINESIN_MOTOR_1"/>
    <property type="match status" value="1"/>
</dbReference>
<dbReference type="Pfam" id="PF00225">
    <property type="entry name" value="Kinesin"/>
    <property type="match status" value="1"/>
</dbReference>
<dbReference type="Proteomes" id="UP000225706">
    <property type="component" value="Unassembled WGS sequence"/>
</dbReference>
<keyword evidence="7 13" id="KW-0175">Coiled coil</keyword>
<evidence type="ECO:0000256" key="6">
    <source>
        <dbReference type="ARBA" id="ARBA00022840"/>
    </source>
</evidence>
<feature type="binding site" evidence="11">
    <location>
        <begin position="134"/>
        <end position="141"/>
    </location>
    <ligand>
        <name>ATP</name>
        <dbReference type="ChEBI" id="CHEBI:30616"/>
    </ligand>
</feature>
<dbReference type="SMART" id="SM00129">
    <property type="entry name" value="KISc"/>
    <property type="match status" value="1"/>
</dbReference>
<gene>
    <name evidence="16" type="primary">KIF18A</name>
    <name evidence="16" type="ORF">AWC38_SpisGene4228</name>
</gene>
<dbReference type="GO" id="GO:0007018">
    <property type="term" value="P:microtubule-based movement"/>
    <property type="evidence" value="ECO:0007669"/>
    <property type="project" value="InterPro"/>
</dbReference>
<comment type="subcellular location">
    <subcellularLocation>
        <location evidence="2">Cytoplasm</location>
        <location evidence="2">Cytoskeleton</location>
    </subcellularLocation>
    <subcellularLocation>
        <location evidence="1">Nucleus</location>
    </subcellularLocation>
</comment>
<evidence type="ECO:0000256" key="14">
    <source>
        <dbReference type="SAM" id="MobiDB-lite"/>
    </source>
</evidence>
<dbReference type="PANTHER" id="PTHR47968">
    <property type="entry name" value="CENTROMERE PROTEIN E"/>
    <property type="match status" value="1"/>
</dbReference>
<dbReference type="GO" id="GO:0005524">
    <property type="term" value="F:ATP binding"/>
    <property type="evidence" value="ECO:0007669"/>
    <property type="project" value="UniProtKB-UniRule"/>
</dbReference>
<dbReference type="EMBL" id="LSMT01000042">
    <property type="protein sequence ID" value="PFX31020.1"/>
    <property type="molecule type" value="Genomic_DNA"/>
</dbReference>
<dbReference type="STRING" id="50429.A0A2B4SQ65"/>
<feature type="domain" description="Kinesin motor" evidence="15">
    <location>
        <begin position="31"/>
        <end position="376"/>
    </location>
</feature>
<evidence type="ECO:0000256" key="2">
    <source>
        <dbReference type="ARBA" id="ARBA00004245"/>
    </source>
</evidence>
<reference evidence="17" key="1">
    <citation type="journal article" date="2017" name="bioRxiv">
        <title>Comparative analysis of the genomes of Stylophora pistillata and Acropora digitifera provides evidence for extensive differences between species of corals.</title>
        <authorList>
            <person name="Voolstra C.R."/>
            <person name="Li Y."/>
            <person name="Liew Y.J."/>
            <person name="Baumgarten S."/>
            <person name="Zoccola D."/>
            <person name="Flot J.-F."/>
            <person name="Tambutte S."/>
            <person name="Allemand D."/>
            <person name="Aranda M."/>
        </authorList>
    </citation>
    <scope>NUCLEOTIDE SEQUENCE [LARGE SCALE GENOMIC DNA]</scope>
</reference>
<feature type="region of interest" description="Disordered" evidence="14">
    <location>
        <begin position="964"/>
        <end position="997"/>
    </location>
</feature>
<evidence type="ECO:0000256" key="3">
    <source>
        <dbReference type="ARBA" id="ARBA00022490"/>
    </source>
</evidence>
<dbReference type="GO" id="GO:0005634">
    <property type="term" value="C:nucleus"/>
    <property type="evidence" value="ECO:0007669"/>
    <property type="project" value="UniProtKB-SubCell"/>
</dbReference>
<keyword evidence="4 12" id="KW-0493">Microtubule</keyword>
<protein>
    <recommendedName>
        <fullName evidence="12">Kinesin-like protein</fullName>
    </recommendedName>
</protein>
<dbReference type="PROSITE" id="PS50067">
    <property type="entry name" value="KINESIN_MOTOR_2"/>
    <property type="match status" value="1"/>
</dbReference>
<comment type="similarity">
    <text evidence="11 12">Belongs to the TRAFAC class myosin-kinesin ATPase superfamily. Kinesin family.</text>
</comment>
<keyword evidence="10" id="KW-0539">Nucleus</keyword>
<dbReference type="GO" id="GO:0008017">
    <property type="term" value="F:microtubule binding"/>
    <property type="evidence" value="ECO:0007669"/>
    <property type="project" value="InterPro"/>
</dbReference>
<dbReference type="FunFam" id="3.40.850.10:FF:000027">
    <property type="entry name" value="Kinesin-like protein"/>
    <property type="match status" value="1"/>
</dbReference>
<keyword evidence="17" id="KW-1185">Reference proteome</keyword>
<evidence type="ECO:0000256" key="1">
    <source>
        <dbReference type="ARBA" id="ARBA00004123"/>
    </source>
</evidence>
<keyword evidence="3" id="KW-0963">Cytoplasm</keyword>
<evidence type="ECO:0000256" key="5">
    <source>
        <dbReference type="ARBA" id="ARBA00022741"/>
    </source>
</evidence>
<name>A0A2B4SQ65_STYPI</name>
<keyword evidence="9" id="KW-0206">Cytoskeleton</keyword>